<reference evidence="2" key="1">
    <citation type="submission" date="2010-08" db="EMBL/GenBank/DDBJ databases">
        <authorList>
            <consortium name="Caenorhabditis japonica Sequencing Consortium"/>
            <person name="Wilson R.K."/>
        </authorList>
    </citation>
    <scope>NUCLEOTIDE SEQUENCE [LARGE SCALE GENOMIC DNA]</scope>
    <source>
        <strain evidence="2">DF5081</strain>
    </source>
</reference>
<reference evidence="1" key="2">
    <citation type="submission" date="2022-06" db="UniProtKB">
        <authorList>
            <consortium name="EnsemblMetazoa"/>
        </authorList>
    </citation>
    <scope>IDENTIFICATION</scope>
    <source>
        <strain evidence="1">DF5081</strain>
    </source>
</reference>
<sequence length="208" mass="23537">MRFEISLTENKALTCKVSQLEKTISEIKNTFGNKKSFAEVVAAGISLPKSQVSIKSATINASEEEARRSSVVIRHTEANDCDITDVDLTAKLAVECRVSQPVSVFRLRGNPKAPPLLKVQFNSKEEASHVLKTYDSVKENIPALKKSVVRPDLCKSDLAKYRNSWKEAILKNNELKKRVYTVRNLELVQIKYMPDQEPFSWEVRPSRT</sequence>
<evidence type="ECO:0000313" key="1">
    <source>
        <dbReference type="EnsemblMetazoa" id="CJA11009.1"/>
    </source>
</evidence>
<keyword evidence="2" id="KW-1185">Reference proteome</keyword>
<protein>
    <submittedName>
        <fullName evidence="1">Uncharacterized protein</fullName>
    </submittedName>
</protein>
<dbReference type="Proteomes" id="UP000005237">
    <property type="component" value="Unassembled WGS sequence"/>
</dbReference>
<evidence type="ECO:0000313" key="2">
    <source>
        <dbReference type="Proteomes" id="UP000005237"/>
    </source>
</evidence>
<dbReference type="AlphaFoldDB" id="A0A8R1DUD6"/>
<organism evidence="1 2">
    <name type="scientific">Caenorhabditis japonica</name>
    <dbReference type="NCBI Taxonomy" id="281687"/>
    <lineage>
        <taxon>Eukaryota</taxon>
        <taxon>Metazoa</taxon>
        <taxon>Ecdysozoa</taxon>
        <taxon>Nematoda</taxon>
        <taxon>Chromadorea</taxon>
        <taxon>Rhabditida</taxon>
        <taxon>Rhabditina</taxon>
        <taxon>Rhabditomorpha</taxon>
        <taxon>Rhabditoidea</taxon>
        <taxon>Rhabditidae</taxon>
        <taxon>Peloderinae</taxon>
        <taxon>Caenorhabditis</taxon>
    </lineage>
</organism>
<proteinExistence type="predicted"/>
<dbReference type="EnsemblMetazoa" id="CJA11009.1">
    <property type="protein sequence ID" value="CJA11009.1"/>
    <property type="gene ID" value="WBGene00130213"/>
</dbReference>
<name>A0A8R1DUD6_CAEJA</name>
<accession>A0A8R1DUD6</accession>